<dbReference type="InterPro" id="IPR037895">
    <property type="entry name" value="NUDCD1"/>
</dbReference>
<evidence type="ECO:0000256" key="3">
    <source>
        <dbReference type="ARBA" id="ARBA00018915"/>
    </source>
</evidence>
<evidence type="ECO:0000256" key="5">
    <source>
        <dbReference type="ARBA" id="ARBA00023242"/>
    </source>
</evidence>
<protein>
    <recommendedName>
        <fullName evidence="3">NudC domain-containing protein 1</fullName>
    </recommendedName>
</protein>
<name>A0AAD1S679_PELCU</name>
<proteinExistence type="predicted"/>
<evidence type="ECO:0000256" key="2">
    <source>
        <dbReference type="ARBA" id="ARBA00004496"/>
    </source>
</evidence>
<reference evidence="7" key="1">
    <citation type="submission" date="2022-03" db="EMBL/GenBank/DDBJ databases">
        <authorList>
            <person name="Alioto T."/>
            <person name="Alioto T."/>
            <person name="Gomez Garrido J."/>
        </authorList>
    </citation>
    <scope>NUCLEOTIDE SEQUENCE</scope>
</reference>
<dbReference type="PANTHER" id="PTHR21664:SF1">
    <property type="entry name" value="NUDC DOMAIN-CONTAINING PROTEIN 1"/>
    <property type="match status" value="1"/>
</dbReference>
<comment type="subcellular location">
    <subcellularLocation>
        <location evidence="2">Cytoplasm</location>
    </subcellularLocation>
    <subcellularLocation>
        <location evidence="1">Nucleus</location>
    </subcellularLocation>
</comment>
<evidence type="ECO:0000256" key="4">
    <source>
        <dbReference type="ARBA" id="ARBA00022490"/>
    </source>
</evidence>
<dbReference type="GO" id="GO:0005634">
    <property type="term" value="C:nucleus"/>
    <property type="evidence" value="ECO:0007669"/>
    <property type="project" value="UniProtKB-SubCell"/>
</dbReference>
<dbReference type="Proteomes" id="UP001295444">
    <property type="component" value="Chromosome 04"/>
</dbReference>
<gene>
    <name evidence="7" type="ORF">PECUL_23A018834</name>
</gene>
<dbReference type="InterPro" id="IPR007052">
    <property type="entry name" value="CS_dom"/>
</dbReference>
<dbReference type="EMBL" id="OW240915">
    <property type="protein sequence ID" value="CAH2285748.1"/>
    <property type="molecule type" value="Genomic_DNA"/>
</dbReference>
<dbReference type="AlphaFoldDB" id="A0AAD1S679"/>
<dbReference type="SUPFAM" id="SSF49764">
    <property type="entry name" value="HSP20-like chaperones"/>
    <property type="match status" value="1"/>
</dbReference>
<dbReference type="InterPro" id="IPR008978">
    <property type="entry name" value="HSP20-like_chaperone"/>
</dbReference>
<sequence length="584" mass="66142">MAAANCSLKVNRQLLDPKFESYKLSLDPLPCYNVELDAAVAEMKLRDDQYTLDHMRAFGMYNYLHCNPWFPDSVFYVDQLDRVMHFSVTLDTALGKPTEVFRFPSDLGAYENRLCSSLYFASSTFVALSDGTGTLYIIRVGKSGDSKSEKWEIIFNQELGDAFVVVHSVSSIQAETHVVDVLLLSVEKDAVDVEGSGFHVSMKWVTIAQNKSEENGKYEILKSRKLQGRSVPHYAAIEPNGNGLMVISYKPFKFIDTQENQLDNPEEEKMEEDPKKEPLYYWQQTGDDVTLTFELPEGFKKDDIRMTFSPGQICICLKEDSFLKGQLYNIIDQEGCAWILKDQRSVEVTLAKRDTGCMWAEVIVGDKQGEFIADPAQCAAIADRLMHLTSEDLNPNPDLDKPPCNAQELEECDMFFEDSTSLYRFDGNSLKASHVVNLGSNQYLFSMVATPELMPCFALRHDVDALLWQPIISQNENLWEHVSTFNALGYVQASKQDKKFFTCASNFSYAALCECVRRIFIYRQPTPMATVLFNRKEGKHVGQVAKQQVASLETNDPILGFQASNERLFVLTAKKLFVLKVNTV</sequence>
<dbReference type="Pfam" id="PF04969">
    <property type="entry name" value="CS"/>
    <property type="match status" value="1"/>
</dbReference>
<dbReference type="Gene3D" id="2.60.40.790">
    <property type="match status" value="1"/>
</dbReference>
<evidence type="ECO:0000313" key="8">
    <source>
        <dbReference type="Proteomes" id="UP001295444"/>
    </source>
</evidence>
<keyword evidence="5" id="KW-0539">Nucleus</keyword>
<organism evidence="7 8">
    <name type="scientific">Pelobates cultripes</name>
    <name type="common">Western spadefoot toad</name>
    <dbReference type="NCBI Taxonomy" id="61616"/>
    <lineage>
        <taxon>Eukaryota</taxon>
        <taxon>Metazoa</taxon>
        <taxon>Chordata</taxon>
        <taxon>Craniata</taxon>
        <taxon>Vertebrata</taxon>
        <taxon>Euteleostomi</taxon>
        <taxon>Amphibia</taxon>
        <taxon>Batrachia</taxon>
        <taxon>Anura</taxon>
        <taxon>Pelobatoidea</taxon>
        <taxon>Pelobatidae</taxon>
        <taxon>Pelobates</taxon>
    </lineage>
</organism>
<dbReference type="PANTHER" id="PTHR21664">
    <property type="entry name" value="CHRONIC MYELOGENOUS LEUKEMIA TUMOR ANTIGEN 66"/>
    <property type="match status" value="1"/>
</dbReference>
<dbReference type="GO" id="GO:0005737">
    <property type="term" value="C:cytoplasm"/>
    <property type="evidence" value="ECO:0007669"/>
    <property type="project" value="UniProtKB-SubCell"/>
</dbReference>
<evidence type="ECO:0000256" key="1">
    <source>
        <dbReference type="ARBA" id="ARBA00004123"/>
    </source>
</evidence>
<evidence type="ECO:0000313" key="7">
    <source>
        <dbReference type="EMBL" id="CAH2285748.1"/>
    </source>
</evidence>
<accession>A0AAD1S679</accession>
<feature type="domain" description="CS" evidence="6">
    <location>
        <begin position="275"/>
        <end position="363"/>
    </location>
</feature>
<keyword evidence="8" id="KW-1185">Reference proteome</keyword>
<keyword evidence="4" id="KW-0963">Cytoplasm</keyword>
<dbReference type="PROSITE" id="PS51203">
    <property type="entry name" value="CS"/>
    <property type="match status" value="1"/>
</dbReference>
<evidence type="ECO:0000259" key="6">
    <source>
        <dbReference type="PROSITE" id="PS51203"/>
    </source>
</evidence>